<evidence type="ECO:0000313" key="3">
    <source>
        <dbReference type="Proteomes" id="UP001058271"/>
    </source>
</evidence>
<proteinExistence type="predicted"/>
<feature type="transmembrane region" description="Helical" evidence="1">
    <location>
        <begin position="63"/>
        <end position="82"/>
    </location>
</feature>
<keyword evidence="3" id="KW-1185">Reference proteome</keyword>
<evidence type="ECO:0000313" key="2">
    <source>
        <dbReference type="EMBL" id="UWZ37931.1"/>
    </source>
</evidence>
<name>A0ABY5Z7C3_9ACTN</name>
<protein>
    <submittedName>
        <fullName evidence="2">Uncharacterized protein</fullName>
    </submittedName>
</protein>
<dbReference type="Proteomes" id="UP001058271">
    <property type="component" value="Chromosome"/>
</dbReference>
<keyword evidence="1" id="KW-1133">Transmembrane helix</keyword>
<keyword evidence="1" id="KW-0812">Transmembrane</keyword>
<keyword evidence="1" id="KW-0472">Membrane</keyword>
<reference evidence="2" key="1">
    <citation type="submission" date="2021-04" db="EMBL/GenBank/DDBJ databases">
        <title>Biosynthetic gene clusters of Dactylosporangioum roseum.</title>
        <authorList>
            <person name="Hartkoorn R.C."/>
            <person name="Beaudoing E."/>
            <person name="Hot D."/>
            <person name="Moureu S."/>
        </authorList>
    </citation>
    <scope>NUCLEOTIDE SEQUENCE</scope>
    <source>
        <strain evidence="2">NRRL B-16295</strain>
    </source>
</reference>
<sequence length="84" mass="9643">MSLMDATTVDLSPWAVRFRQRHAKPVRRDDYSWDHHVARVLLTVLFGVARFVVAAVIDLAIYAVVFVVVLVVASTAVEFFLWRR</sequence>
<organism evidence="2 3">
    <name type="scientific">Dactylosporangium roseum</name>
    <dbReference type="NCBI Taxonomy" id="47989"/>
    <lineage>
        <taxon>Bacteria</taxon>
        <taxon>Bacillati</taxon>
        <taxon>Actinomycetota</taxon>
        <taxon>Actinomycetes</taxon>
        <taxon>Micromonosporales</taxon>
        <taxon>Micromonosporaceae</taxon>
        <taxon>Dactylosporangium</taxon>
    </lineage>
</organism>
<feature type="transmembrane region" description="Helical" evidence="1">
    <location>
        <begin position="37"/>
        <end position="57"/>
    </location>
</feature>
<dbReference type="RefSeq" id="WP_260727293.1">
    <property type="nucleotide sequence ID" value="NZ_BAAABS010000033.1"/>
</dbReference>
<evidence type="ECO:0000256" key="1">
    <source>
        <dbReference type="SAM" id="Phobius"/>
    </source>
</evidence>
<dbReference type="EMBL" id="CP073721">
    <property type="protein sequence ID" value="UWZ37931.1"/>
    <property type="molecule type" value="Genomic_DNA"/>
</dbReference>
<accession>A0ABY5Z7C3</accession>
<gene>
    <name evidence="2" type="ORF">Drose_06540</name>
</gene>